<evidence type="ECO:0000256" key="1">
    <source>
        <dbReference type="ARBA" id="ARBA00022574"/>
    </source>
</evidence>
<keyword evidence="2" id="KW-0677">Repeat</keyword>
<dbReference type="PROSITE" id="PS00678">
    <property type="entry name" value="WD_REPEATS_1"/>
    <property type="match status" value="1"/>
</dbReference>
<evidence type="ECO:0000256" key="4">
    <source>
        <dbReference type="SAM" id="MobiDB-lite"/>
    </source>
</evidence>
<evidence type="ECO:0000256" key="2">
    <source>
        <dbReference type="ARBA" id="ARBA00022737"/>
    </source>
</evidence>
<accession>A0A9P7FBH5</accession>
<feature type="compositionally biased region" description="Basic residues" evidence="4">
    <location>
        <begin position="180"/>
        <end position="193"/>
    </location>
</feature>
<dbReference type="PROSITE" id="PS50082">
    <property type="entry name" value="WD_REPEATS_2"/>
    <property type="match status" value="1"/>
</dbReference>
<dbReference type="SMART" id="SM00320">
    <property type="entry name" value="WD40"/>
    <property type="match status" value="1"/>
</dbReference>
<protein>
    <submittedName>
        <fullName evidence="5">Uncharacterized protein</fullName>
    </submittedName>
</protein>
<gene>
    <name evidence="5" type="ORF">F5147DRAFT_687738</name>
</gene>
<dbReference type="InterPro" id="IPR036322">
    <property type="entry name" value="WD40_repeat_dom_sf"/>
</dbReference>
<dbReference type="AlphaFoldDB" id="A0A9P7FBH5"/>
<evidence type="ECO:0000313" key="5">
    <source>
        <dbReference type="EMBL" id="KAG2110910.1"/>
    </source>
</evidence>
<evidence type="ECO:0000313" key="6">
    <source>
        <dbReference type="Proteomes" id="UP000823399"/>
    </source>
</evidence>
<dbReference type="Pfam" id="PF00400">
    <property type="entry name" value="WD40"/>
    <property type="match status" value="1"/>
</dbReference>
<feature type="repeat" description="WD" evidence="3">
    <location>
        <begin position="36"/>
        <end position="63"/>
    </location>
</feature>
<keyword evidence="1 3" id="KW-0853">WD repeat</keyword>
<feature type="compositionally biased region" description="Low complexity" evidence="4">
    <location>
        <begin position="221"/>
        <end position="245"/>
    </location>
</feature>
<feature type="compositionally biased region" description="Polar residues" evidence="4">
    <location>
        <begin position="202"/>
        <end position="220"/>
    </location>
</feature>
<dbReference type="InterPro" id="IPR015943">
    <property type="entry name" value="WD40/YVTN_repeat-like_dom_sf"/>
</dbReference>
<sequence length="280" mass="30966">MAASSRAHPGTTQCDYGTLTITSSSVRPSIHLETCVTSVSFSADGKLLATGCFDKNAYTWDVSGILKEAGLSELLLDKPVLASRRSVRRPIIVPRVPHDFFDDLPGRAHVSARHPQSWASHLSTLRNWFSSLFHPDAHDTSLPPHPFYWVRNRLLDKPSDEDLELRERPSAVVDVPYANGKRRNASAREKRMKIIPLKPGNSAASTSRPPNSNTTQHFNGASQAQSSQAQTTVSTSTPSSTVTDTIPNTNPHVIIKHAGRWTRFWLSICCSSYEYTDGHH</sequence>
<keyword evidence="6" id="KW-1185">Reference proteome</keyword>
<proteinExistence type="predicted"/>
<organism evidence="5 6">
    <name type="scientific">Suillus discolor</name>
    <dbReference type="NCBI Taxonomy" id="1912936"/>
    <lineage>
        <taxon>Eukaryota</taxon>
        <taxon>Fungi</taxon>
        <taxon>Dikarya</taxon>
        <taxon>Basidiomycota</taxon>
        <taxon>Agaricomycotina</taxon>
        <taxon>Agaricomycetes</taxon>
        <taxon>Agaricomycetidae</taxon>
        <taxon>Boletales</taxon>
        <taxon>Suillineae</taxon>
        <taxon>Suillaceae</taxon>
        <taxon>Suillus</taxon>
    </lineage>
</organism>
<dbReference type="Gene3D" id="2.130.10.10">
    <property type="entry name" value="YVTN repeat-like/Quinoprotein amine dehydrogenase"/>
    <property type="match status" value="1"/>
</dbReference>
<dbReference type="Proteomes" id="UP000823399">
    <property type="component" value="Unassembled WGS sequence"/>
</dbReference>
<name>A0A9P7FBH5_9AGAM</name>
<dbReference type="SUPFAM" id="SSF50978">
    <property type="entry name" value="WD40 repeat-like"/>
    <property type="match status" value="1"/>
</dbReference>
<evidence type="ECO:0000256" key="3">
    <source>
        <dbReference type="PROSITE-ProRule" id="PRU00221"/>
    </source>
</evidence>
<reference evidence="5" key="1">
    <citation type="journal article" date="2020" name="New Phytol.">
        <title>Comparative genomics reveals dynamic genome evolution in host specialist ectomycorrhizal fungi.</title>
        <authorList>
            <person name="Lofgren L.A."/>
            <person name="Nguyen N.H."/>
            <person name="Vilgalys R."/>
            <person name="Ruytinx J."/>
            <person name="Liao H.L."/>
            <person name="Branco S."/>
            <person name="Kuo A."/>
            <person name="LaButti K."/>
            <person name="Lipzen A."/>
            <person name="Andreopoulos W."/>
            <person name="Pangilinan J."/>
            <person name="Riley R."/>
            <person name="Hundley H."/>
            <person name="Na H."/>
            <person name="Barry K."/>
            <person name="Grigoriev I.V."/>
            <person name="Stajich J.E."/>
            <person name="Kennedy P.G."/>
        </authorList>
    </citation>
    <scope>NUCLEOTIDE SEQUENCE</scope>
    <source>
        <strain evidence="5">FC423</strain>
    </source>
</reference>
<dbReference type="OrthoDB" id="2686499at2759"/>
<comment type="caution">
    <text evidence="5">The sequence shown here is derived from an EMBL/GenBank/DDBJ whole genome shotgun (WGS) entry which is preliminary data.</text>
</comment>
<dbReference type="EMBL" id="JABBWM010000019">
    <property type="protein sequence ID" value="KAG2110910.1"/>
    <property type="molecule type" value="Genomic_DNA"/>
</dbReference>
<dbReference type="GeneID" id="64699124"/>
<dbReference type="RefSeq" id="XP_041294384.1">
    <property type="nucleotide sequence ID" value="XM_041436865.1"/>
</dbReference>
<feature type="region of interest" description="Disordered" evidence="4">
    <location>
        <begin position="176"/>
        <end position="247"/>
    </location>
</feature>
<dbReference type="InterPro" id="IPR019775">
    <property type="entry name" value="WD40_repeat_CS"/>
</dbReference>
<dbReference type="InterPro" id="IPR001680">
    <property type="entry name" value="WD40_rpt"/>
</dbReference>